<dbReference type="InterPro" id="IPR047057">
    <property type="entry name" value="MerR_fam"/>
</dbReference>
<name>A0A1A9RPA3_EIKCO</name>
<dbReference type="Proteomes" id="UP000078103">
    <property type="component" value="Unassembled WGS sequence"/>
</dbReference>
<dbReference type="EMBL" id="LXSH01000019">
    <property type="protein sequence ID" value="OAM21848.1"/>
    <property type="molecule type" value="Genomic_DNA"/>
</dbReference>
<dbReference type="Gene3D" id="1.10.1660.10">
    <property type="match status" value="1"/>
</dbReference>
<accession>A0A1A9RPA3</accession>
<dbReference type="PROSITE" id="PS50937">
    <property type="entry name" value="HTH_MERR_2"/>
    <property type="match status" value="1"/>
</dbReference>
<dbReference type="PANTHER" id="PTHR30204">
    <property type="entry name" value="REDOX-CYCLING DRUG-SENSING TRANSCRIPTIONAL ACTIVATOR SOXR"/>
    <property type="match status" value="1"/>
</dbReference>
<keyword evidence="1" id="KW-0805">Transcription regulation</keyword>
<protein>
    <submittedName>
        <fullName evidence="5">Cu(I)-responsive transcriptional regulator</fullName>
    </submittedName>
</protein>
<keyword evidence="2" id="KW-0238">DNA-binding</keyword>
<feature type="domain" description="HTH merR-type" evidence="4">
    <location>
        <begin position="9"/>
        <end position="73"/>
    </location>
</feature>
<dbReference type="PANTHER" id="PTHR30204:SF94">
    <property type="entry name" value="HEAVY METAL-DEPENDENT TRANSCRIPTIONAL REGULATOR HI_0293-RELATED"/>
    <property type="match status" value="1"/>
</dbReference>
<dbReference type="PRINTS" id="PR00040">
    <property type="entry name" value="HTHMERR"/>
</dbReference>
<proteinExistence type="predicted"/>
<dbReference type="RefSeq" id="WP_064105878.1">
    <property type="nucleotide sequence ID" value="NZ_LXSH01000019.1"/>
</dbReference>
<dbReference type="InterPro" id="IPR015358">
    <property type="entry name" value="Tscrpt_reg_MerR_DNA-bd"/>
</dbReference>
<comment type="caution">
    <text evidence="5">The sequence shown here is derived from an EMBL/GenBank/DDBJ whole genome shotgun (WGS) entry which is preliminary data.</text>
</comment>
<evidence type="ECO:0000313" key="6">
    <source>
        <dbReference type="Proteomes" id="UP000078103"/>
    </source>
</evidence>
<evidence type="ECO:0000256" key="2">
    <source>
        <dbReference type="ARBA" id="ARBA00023125"/>
    </source>
</evidence>
<keyword evidence="3" id="KW-0804">Transcription</keyword>
<reference evidence="6" key="1">
    <citation type="submission" date="2016-05" db="EMBL/GenBank/DDBJ databases">
        <title>Draft genome of Corynebacterium afermentans subsp. afermentans LCDC 88199T.</title>
        <authorList>
            <person name="Bernier A.-M."/>
            <person name="Bernard K."/>
        </authorList>
    </citation>
    <scope>NUCLEOTIDE SEQUENCE [LARGE SCALE GENOMIC DNA]</scope>
    <source>
        <strain evidence="6">NML120819</strain>
    </source>
</reference>
<dbReference type="SMART" id="SM00422">
    <property type="entry name" value="HTH_MERR"/>
    <property type="match status" value="1"/>
</dbReference>
<dbReference type="GO" id="GO:0003700">
    <property type="term" value="F:DNA-binding transcription factor activity"/>
    <property type="evidence" value="ECO:0007669"/>
    <property type="project" value="InterPro"/>
</dbReference>
<evidence type="ECO:0000313" key="5">
    <source>
        <dbReference type="EMBL" id="OAM21848.1"/>
    </source>
</evidence>
<gene>
    <name evidence="5" type="ORF">A7P89_06660</name>
</gene>
<evidence type="ECO:0000259" key="4">
    <source>
        <dbReference type="PROSITE" id="PS50937"/>
    </source>
</evidence>
<dbReference type="InterPro" id="IPR000551">
    <property type="entry name" value="MerR-type_HTH_dom"/>
</dbReference>
<dbReference type="GO" id="GO:0003677">
    <property type="term" value="F:DNA binding"/>
    <property type="evidence" value="ECO:0007669"/>
    <property type="project" value="UniProtKB-KW"/>
</dbReference>
<sequence length="133" mass="14860">MTEQVFLDQAAAESGLSAKQIRDYEKHGLLAPAARSEAGYRRYGQADLARLRFIRHAREVGFSLPQIGQLLSLQHNPQRTSHEVKTLTAQHIAELEAKIERLQGMVAELQRWHDACAGNDCPDCAILAGLEER</sequence>
<dbReference type="SUPFAM" id="SSF46955">
    <property type="entry name" value="Putative DNA-binding domain"/>
    <property type="match status" value="1"/>
</dbReference>
<evidence type="ECO:0000256" key="3">
    <source>
        <dbReference type="ARBA" id="ARBA00023163"/>
    </source>
</evidence>
<dbReference type="Pfam" id="PF09278">
    <property type="entry name" value="MerR-DNA-bind"/>
    <property type="match status" value="1"/>
</dbReference>
<evidence type="ECO:0000256" key="1">
    <source>
        <dbReference type="ARBA" id="ARBA00023015"/>
    </source>
</evidence>
<organism evidence="5 6">
    <name type="scientific">Eikenella corrodens</name>
    <dbReference type="NCBI Taxonomy" id="539"/>
    <lineage>
        <taxon>Bacteria</taxon>
        <taxon>Pseudomonadati</taxon>
        <taxon>Pseudomonadota</taxon>
        <taxon>Betaproteobacteria</taxon>
        <taxon>Neisseriales</taxon>
        <taxon>Neisseriaceae</taxon>
        <taxon>Eikenella</taxon>
    </lineage>
</organism>
<dbReference type="AlphaFoldDB" id="A0A1A9RPA3"/>
<dbReference type="Pfam" id="PF00376">
    <property type="entry name" value="MerR"/>
    <property type="match status" value="1"/>
</dbReference>
<dbReference type="InterPro" id="IPR009061">
    <property type="entry name" value="DNA-bd_dom_put_sf"/>
</dbReference>